<feature type="transmembrane region" description="Helical" evidence="1">
    <location>
        <begin position="216"/>
        <end position="237"/>
    </location>
</feature>
<protein>
    <submittedName>
        <fullName evidence="4">Uncharacterized protein LOC106171433</fullName>
    </submittedName>
</protein>
<dbReference type="KEGG" id="lak:106171433"/>
<proteinExistence type="predicted"/>
<feature type="signal peptide" evidence="2">
    <location>
        <begin position="1"/>
        <end position="25"/>
    </location>
</feature>
<keyword evidence="1" id="KW-0472">Membrane</keyword>
<dbReference type="AlphaFoldDB" id="A0A2R2MSJ9"/>
<feature type="transmembrane region" description="Helical" evidence="1">
    <location>
        <begin position="511"/>
        <end position="531"/>
    </location>
</feature>
<evidence type="ECO:0000313" key="3">
    <source>
        <dbReference type="Proteomes" id="UP000085678"/>
    </source>
</evidence>
<evidence type="ECO:0000313" key="4">
    <source>
        <dbReference type="RefSeq" id="XP_023932977.1"/>
    </source>
</evidence>
<name>A0A2R2MSJ9_LINAN</name>
<keyword evidence="1" id="KW-0812">Transmembrane</keyword>
<accession>A0A2R2MSJ9</accession>
<feature type="transmembrane region" description="Helical" evidence="1">
    <location>
        <begin position="278"/>
        <end position="297"/>
    </location>
</feature>
<organism evidence="3 4">
    <name type="scientific">Lingula anatina</name>
    <name type="common">Brachiopod</name>
    <name type="synonym">Lingula unguis</name>
    <dbReference type="NCBI Taxonomy" id="7574"/>
    <lineage>
        <taxon>Eukaryota</taxon>
        <taxon>Metazoa</taxon>
        <taxon>Spiralia</taxon>
        <taxon>Lophotrochozoa</taxon>
        <taxon>Brachiopoda</taxon>
        <taxon>Linguliformea</taxon>
        <taxon>Lingulata</taxon>
        <taxon>Lingulida</taxon>
        <taxon>Linguloidea</taxon>
        <taxon>Lingulidae</taxon>
        <taxon>Lingula</taxon>
    </lineage>
</organism>
<feature type="transmembrane region" description="Helical" evidence="1">
    <location>
        <begin position="485"/>
        <end position="505"/>
    </location>
</feature>
<dbReference type="Proteomes" id="UP000085678">
    <property type="component" value="Unplaced"/>
</dbReference>
<feature type="transmembrane region" description="Helical" evidence="1">
    <location>
        <begin position="317"/>
        <end position="334"/>
    </location>
</feature>
<feature type="transmembrane region" description="Helical" evidence="1">
    <location>
        <begin position="652"/>
        <end position="679"/>
    </location>
</feature>
<feature type="chain" id="PRO_5015110920" evidence="2">
    <location>
        <begin position="26"/>
        <end position="749"/>
    </location>
</feature>
<evidence type="ECO:0000256" key="2">
    <source>
        <dbReference type="SAM" id="SignalP"/>
    </source>
</evidence>
<sequence length="749" mass="86749">MEVVKIVNYFFIFLVYQLNFSKTQAQDVSLNVDCFEGSTSSHCQLNMTEESRQQINSVFANNNTRFVRFNPIVRPYYSDEFWRNKNRDDKIGKYFWVWADGDTGRRYLSLRYNFVEMSLWTLSPGVEKINIDLHEVQQGCWGILNVTEQFCTIAALFLNTVHEKAVTQHHLQNSVVCYNTLDLTNYTLSSYQCSSASDVPKIHFSSEESSISKFNVYKWVLIAIALYFSPFIFVSFLPKRFTVRFSPEWLCNMGKFEISGPETKTPLSELLSLAPEDWVSSIIVVFFIYPFAHIPIFYVEYINMKYYTDCTHAVSPFFWVSFGIVFIVTLYRTWISSESFEDWRSLIKSIWYFTNIVFTGLHWMCPCERVTPDTEKLDFVSNSLLGDYISLQHLIIKFLLNAINFIKFIGIHLNIRRHTCKSFCISFLVAFLGILVGLPIFFILLYLDMMLIVIRWSQHSNANIFIQLFIYIQTLGFIFYVPYVFVLFVADLISVVTLTLVGVIINHDIVLKYITLILSVFYYIWEPFHAVQKKYRELKAMIFKECSTTGLKYIRHAPIHTTDGSDSHVQQNYEVLPMSDFVINTDTSARASLLQDNSEKEVCDYGNVQAANSQQSPTPEQVGQQYILLYTSDDRGWERIPKDLWMSIYKQLLPLDVCIAKACINSIAAVAMVIFLILAVMDFRNVSELQLSGQGIVSFITASIPKLVLGFINTELDKDALKRSWEITVRKTVEKYIKDNEIPDQTGVE</sequence>
<dbReference type="RefSeq" id="XP_023932977.1">
    <property type="nucleotide sequence ID" value="XM_024077209.1"/>
</dbReference>
<feature type="transmembrane region" description="Helical" evidence="1">
    <location>
        <begin position="462"/>
        <end position="480"/>
    </location>
</feature>
<reference evidence="4" key="1">
    <citation type="submission" date="2025-08" db="UniProtKB">
        <authorList>
            <consortium name="RefSeq"/>
        </authorList>
    </citation>
    <scope>IDENTIFICATION</scope>
    <source>
        <tissue evidence="4">Gonads</tissue>
    </source>
</reference>
<dbReference type="GeneID" id="106171433"/>
<gene>
    <name evidence="4" type="primary">LOC106171433</name>
</gene>
<feature type="transmembrane region" description="Helical" evidence="1">
    <location>
        <begin position="691"/>
        <end position="712"/>
    </location>
</feature>
<keyword evidence="3" id="KW-1185">Reference proteome</keyword>
<dbReference type="InParanoid" id="A0A2R2MSJ9"/>
<feature type="transmembrane region" description="Helical" evidence="1">
    <location>
        <begin position="427"/>
        <end position="456"/>
    </location>
</feature>
<keyword evidence="2" id="KW-0732">Signal</keyword>
<feature type="transmembrane region" description="Helical" evidence="1">
    <location>
        <begin position="394"/>
        <end position="415"/>
    </location>
</feature>
<evidence type="ECO:0000256" key="1">
    <source>
        <dbReference type="SAM" id="Phobius"/>
    </source>
</evidence>
<keyword evidence="1" id="KW-1133">Transmembrane helix</keyword>